<accession>A0A915EDI0</accession>
<dbReference type="AlphaFoldDB" id="A0A915EDI0"/>
<dbReference type="WBParaSite" id="jg4716">
    <property type="protein sequence ID" value="jg4716"/>
    <property type="gene ID" value="jg4716"/>
</dbReference>
<proteinExistence type="predicted"/>
<organism evidence="2 3">
    <name type="scientific">Ditylenchus dipsaci</name>
    <dbReference type="NCBI Taxonomy" id="166011"/>
    <lineage>
        <taxon>Eukaryota</taxon>
        <taxon>Metazoa</taxon>
        <taxon>Ecdysozoa</taxon>
        <taxon>Nematoda</taxon>
        <taxon>Chromadorea</taxon>
        <taxon>Rhabditida</taxon>
        <taxon>Tylenchina</taxon>
        <taxon>Tylenchomorpha</taxon>
        <taxon>Sphaerularioidea</taxon>
        <taxon>Anguinidae</taxon>
        <taxon>Anguininae</taxon>
        <taxon>Ditylenchus</taxon>
    </lineage>
</organism>
<sequence>MDQILANYGSDASGSEEEQPIKSRKHKAYSTEWKLEVIKHAKKISNHSASKKCNIESQLKQLKESSTDGESSWPAAQLQGSRHATSSLNQNTKTTVCFQVHR</sequence>
<feature type="region of interest" description="Disordered" evidence="1">
    <location>
        <begin position="60"/>
        <end position="87"/>
    </location>
</feature>
<dbReference type="Proteomes" id="UP000887574">
    <property type="component" value="Unplaced"/>
</dbReference>
<feature type="region of interest" description="Disordered" evidence="1">
    <location>
        <begin position="1"/>
        <end position="26"/>
    </location>
</feature>
<reference evidence="3" key="1">
    <citation type="submission" date="2022-11" db="UniProtKB">
        <authorList>
            <consortium name="WormBaseParasite"/>
        </authorList>
    </citation>
    <scope>IDENTIFICATION</scope>
</reference>
<evidence type="ECO:0000313" key="3">
    <source>
        <dbReference type="WBParaSite" id="jg4716"/>
    </source>
</evidence>
<feature type="compositionally biased region" description="Polar residues" evidence="1">
    <location>
        <begin position="78"/>
        <end position="87"/>
    </location>
</feature>
<protein>
    <submittedName>
        <fullName evidence="3">Uncharacterized protein</fullName>
    </submittedName>
</protein>
<evidence type="ECO:0000256" key="1">
    <source>
        <dbReference type="SAM" id="MobiDB-lite"/>
    </source>
</evidence>
<name>A0A915EDI0_9BILA</name>
<keyword evidence="2" id="KW-1185">Reference proteome</keyword>
<evidence type="ECO:0000313" key="2">
    <source>
        <dbReference type="Proteomes" id="UP000887574"/>
    </source>
</evidence>